<keyword evidence="1" id="KW-0596">Phosphopantetheine</keyword>
<evidence type="ECO:0000259" key="6">
    <source>
        <dbReference type="PROSITE" id="PS50075"/>
    </source>
</evidence>
<evidence type="ECO:0000256" key="4">
    <source>
        <dbReference type="ARBA" id="ARBA00023268"/>
    </source>
</evidence>
<dbReference type="Gene3D" id="3.40.50.11460">
    <property type="match status" value="1"/>
</dbReference>
<keyword evidence="4" id="KW-0511">Multifunctional enzyme</keyword>
<accession>A0A1E7JRG8</accession>
<proteinExistence type="predicted"/>
<evidence type="ECO:0000313" key="8">
    <source>
        <dbReference type="Proteomes" id="UP000176101"/>
    </source>
</evidence>
<gene>
    <name evidence="7" type="ORF">AN216_25380</name>
</gene>
<dbReference type="PROSITE" id="PS00012">
    <property type="entry name" value="PHOSPHOPANTETHEINE"/>
    <property type="match status" value="1"/>
</dbReference>
<organism evidence="7 8">
    <name type="scientific">Streptomyces oceani</name>
    <dbReference type="NCBI Taxonomy" id="1075402"/>
    <lineage>
        <taxon>Bacteria</taxon>
        <taxon>Bacillati</taxon>
        <taxon>Actinomycetota</taxon>
        <taxon>Actinomycetes</taxon>
        <taxon>Kitasatosporales</taxon>
        <taxon>Streptomycetaceae</taxon>
        <taxon>Streptomyces</taxon>
    </lineage>
</organism>
<dbReference type="Gene3D" id="1.10.1200.10">
    <property type="entry name" value="ACP-like"/>
    <property type="match status" value="1"/>
</dbReference>
<comment type="caution">
    <text evidence="7">The sequence shown here is derived from an EMBL/GenBank/DDBJ whole genome shotgun (WGS) entry which is preliminary data.</text>
</comment>
<dbReference type="SUPFAM" id="SSF51735">
    <property type="entry name" value="NAD(P)-binding Rossmann-fold domains"/>
    <property type="match status" value="3"/>
</dbReference>
<dbReference type="EMBL" id="LJGU01000159">
    <property type="protein sequence ID" value="OEU91360.1"/>
    <property type="molecule type" value="Genomic_DNA"/>
</dbReference>
<dbReference type="InterPro" id="IPR011032">
    <property type="entry name" value="GroES-like_sf"/>
</dbReference>
<evidence type="ECO:0000313" key="7">
    <source>
        <dbReference type="EMBL" id="OEU91360.1"/>
    </source>
</evidence>
<dbReference type="InterPro" id="IPR020806">
    <property type="entry name" value="PKS_PP-bd"/>
</dbReference>
<dbReference type="FunFam" id="3.90.180.10:FF:000032">
    <property type="entry name" value="Probable polyketide synthase pks1"/>
    <property type="match status" value="1"/>
</dbReference>
<dbReference type="InterPro" id="IPR036291">
    <property type="entry name" value="NAD(P)-bd_dom_sf"/>
</dbReference>
<protein>
    <submittedName>
        <fullName evidence="7">Beta-ketoacyl synthase</fullName>
    </submittedName>
</protein>
<dbReference type="InterPro" id="IPR055123">
    <property type="entry name" value="SpnB-like_Rossmann"/>
</dbReference>
<dbReference type="SMART" id="SM00823">
    <property type="entry name" value="PKS_PP"/>
    <property type="match status" value="1"/>
</dbReference>
<dbReference type="GO" id="GO:0004312">
    <property type="term" value="F:fatty acid synthase activity"/>
    <property type="evidence" value="ECO:0007669"/>
    <property type="project" value="TreeGrafter"/>
</dbReference>
<dbReference type="InterPro" id="IPR036736">
    <property type="entry name" value="ACP-like_sf"/>
</dbReference>
<dbReference type="STRING" id="1075402.AN216_25380"/>
<feature type="region of interest" description="Disordered" evidence="5">
    <location>
        <begin position="880"/>
        <end position="900"/>
    </location>
</feature>
<keyword evidence="3" id="KW-0808">Transferase</keyword>
<evidence type="ECO:0000256" key="1">
    <source>
        <dbReference type="ARBA" id="ARBA00022450"/>
    </source>
</evidence>
<dbReference type="PANTHER" id="PTHR43775">
    <property type="entry name" value="FATTY ACID SYNTHASE"/>
    <property type="match status" value="1"/>
</dbReference>
<dbReference type="FunFam" id="3.40.50.720:FF:000209">
    <property type="entry name" value="Polyketide synthase Pks12"/>
    <property type="match status" value="1"/>
</dbReference>
<dbReference type="SMART" id="SM00822">
    <property type="entry name" value="PKS_KR"/>
    <property type="match status" value="1"/>
</dbReference>
<dbReference type="Proteomes" id="UP000176101">
    <property type="component" value="Unassembled WGS sequence"/>
</dbReference>
<dbReference type="FunFam" id="1.10.1200.10:FF:000007">
    <property type="entry name" value="Probable polyketide synthase pks17"/>
    <property type="match status" value="1"/>
</dbReference>
<dbReference type="Pfam" id="PF00550">
    <property type="entry name" value="PP-binding"/>
    <property type="match status" value="1"/>
</dbReference>
<dbReference type="Pfam" id="PF08659">
    <property type="entry name" value="KR"/>
    <property type="match status" value="1"/>
</dbReference>
<dbReference type="InterPro" id="IPR002364">
    <property type="entry name" value="Quin_OxRdtase/zeta-crystal_CS"/>
</dbReference>
<dbReference type="OrthoDB" id="9778690at2"/>
<keyword evidence="2" id="KW-0597">Phosphoprotein</keyword>
<dbReference type="InterPro" id="IPR057326">
    <property type="entry name" value="KR_dom"/>
</dbReference>
<dbReference type="Gene3D" id="3.90.180.10">
    <property type="entry name" value="Medium-chain alcohol dehydrogenases, catalytic domain"/>
    <property type="match status" value="1"/>
</dbReference>
<dbReference type="GO" id="GO:0017000">
    <property type="term" value="P:antibiotic biosynthetic process"/>
    <property type="evidence" value="ECO:0007669"/>
    <property type="project" value="UniProtKB-ARBA"/>
</dbReference>
<name>A0A1E7JRG8_9ACTN</name>
<dbReference type="GO" id="GO:0006633">
    <property type="term" value="P:fatty acid biosynthetic process"/>
    <property type="evidence" value="ECO:0007669"/>
    <property type="project" value="TreeGrafter"/>
</dbReference>
<dbReference type="Gene3D" id="3.40.50.720">
    <property type="entry name" value="NAD(P)-binding Rossmann-like Domain"/>
    <property type="match status" value="1"/>
</dbReference>
<dbReference type="Pfam" id="PF22953">
    <property type="entry name" value="SpnB_Rossmann"/>
    <property type="match status" value="1"/>
</dbReference>
<evidence type="ECO:0000256" key="3">
    <source>
        <dbReference type="ARBA" id="ARBA00022679"/>
    </source>
</evidence>
<dbReference type="InterPro" id="IPR013968">
    <property type="entry name" value="PKS_KR"/>
</dbReference>
<dbReference type="PROSITE" id="PS50075">
    <property type="entry name" value="CARRIER"/>
    <property type="match status" value="1"/>
</dbReference>
<evidence type="ECO:0000256" key="2">
    <source>
        <dbReference type="ARBA" id="ARBA00022553"/>
    </source>
</evidence>
<sequence length="919" mass="96180">CPSPAGTEPGAERDDRAGAEPGTQAGALAEGAHRATSLALTAIQRLLEDRRLDDARLVFVTEGAVSPRSDSPDPATAAVWGLVRAARTENPGRCTLLDTDRAVESLALLPTVLAGGEPEVALRTGVALVPRLARVATDGTLSVPEGDTHWRLDIDEKGTLENLRLAEAPEAARELAPGEVRIAVRAAGLNFRDVLNALDMYPGEAGALGSEGAGVVLETGPGVTDVAVGDRVMGMFFAAFGPTAVADHRLLARMPRGWSFAQAASVPIVFLTAYYALVDLGGVRAGERVLVHAAAGGVGSAAVQLGRHLGAEVFGTASVGKWDALRAAGLDEEHIASSRDLDFEDAFLGVTGGRGMDVVLDSLAREFVDASLRLLPRGGRFLEMGKTDIREPEKVAVDHEGVAYRAFDLWEAGHERIGAMLRELVGLFESGVLAPLSVAAWDVRQAPEAFRFLSQARHVGKVVLTVPVPLDPAGAVLVTGGTAGLGAVVARHLVVERGVRHVVLASRRGVESPGAEELAAELREHGASVSVEACDASDGPALTELVRRVRTERSLTGVVHTAGVLDDGVVGSLSPERLATVLRPKADAVAWLDELTREDDLAVFAVFSSIAGTFGGAGQGNYSAANAFLDAYATRRRQQGLPATSLAWGAWAPGAGMTSDLSEADLQRMARTGMLPLEIAQGLALLDTATGLPDPVFLPMNLDVGVLRERPELVTPMMRGLVRTTQRRTVDASAGGGSAGGGSLVETLAPLSTPDREQLLIEVVGTQAAAVLGHASAEDIEPEQAFKDLGFDSLTAVELRNRLGAATGIRLPATLVFDYPTPLVLVRHLLAEIAPPEVSVAESVTGELDRLESALTGVPVDDADRDRIAARLQELLARVRGDGGQESATDTGSRPADTELDSVASADELFDLIDKELGS</sequence>
<dbReference type="PANTHER" id="PTHR43775:SF51">
    <property type="entry name" value="INACTIVE PHENOLPHTHIOCEROL SYNTHESIS POLYKETIDE SYNTHASE TYPE I PKS1-RELATED"/>
    <property type="match status" value="1"/>
</dbReference>
<dbReference type="RefSeq" id="WP_139140990.1">
    <property type="nucleotide sequence ID" value="NZ_LJGU01000159.1"/>
</dbReference>
<reference evidence="7 8" key="1">
    <citation type="journal article" date="2016" name="Front. Microbiol.">
        <title>Comparative Genomics Analysis of Streptomyces Species Reveals Their Adaptation to the Marine Environment and Their Diversity at the Genomic Level.</title>
        <authorList>
            <person name="Tian X."/>
            <person name="Zhang Z."/>
            <person name="Yang T."/>
            <person name="Chen M."/>
            <person name="Li J."/>
            <person name="Chen F."/>
            <person name="Yang J."/>
            <person name="Li W."/>
            <person name="Zhang B."/>
            <person name="Zhang Z."/>
            <person name="Wu J."/>
            <person name="Zhang C."/>
            <person name="Long L."/>
            <person name="Xiao J."/>
        </authorList>
    </citation>
    <scope>NUCLEOTIDE SEQUENCE [LARGE SCALE GENOMIC DNA]</scope>
    <source>
        <strain evidence="7 8">SCSIO 02100</strain>
    </source>
</reference>
<dbReference type="Pfam" id="PF13602">
    <property type="entry name" value="ADH_zinc_N_2"/>
    <property type="match status" value="1"/>
</dbReference>
<dbReference type="GO" id="GO:0031177">
    <property type="term" value="F:phosphopantetheine binding"/>
    <property type="evidence" value="ECO:0007669"/>
    <property type="project" value="InterPro"/>
</dbReference>
<dbReference type="SMART" id="SM00829">
    <property type="entry name" value="PKS_ER"/>
    <property type="match status" value="1"/>
</dbReference>
<feature type="domain" description="Carrier" evidence="6">
    <location>
        <begin position="758"/>
        <end position="833"/>
    </location>
</feature>
<dbReference type="InterPro" id="IPR020843">
    <property type="entry name" value="ER"/>
</dbReference>
<dbReference type="PATRIC" id="fig|1075402.3.peg.2398"/>
<dbReference type="PROSITE" id="PS01162">
    <property type="entry name" value="QOR_ZETA_CRYSTAL"/>
    <property type="match status" value="1"/>
</dbReference>
<dbReference type="InterPro" id="IPR013154">
    <property type="entry name" value="ADH-like_N"/>
</dbReference>
<dbReference type="Pfam" id="PF08240">
    <property type="entry name" value="ADH_N"/>
    <property type="match status" value="1"/>
</dbReference>
<dbReference type="SUPFAM" id="SSF47336">
    <property type="entry name" value="ACP-like"/>
    <property type="match status" value="1"/>
</dbReference>
<dbReference type="GO" id="GO:0008270">
    <property type="term" value="F:zinc ion binding"/>
    <property type="evidence" value="ECO:0007669"/>
    <property type="project" value="InterPro"/>
</dbReference>
<dbReference type="InterPro" id="IPR009081">
    <property type="entry name" value="PP-bd_ACP"/>
</dbReference>
<dbReference type="SMART" id="SM01294">
    <property type="entry name" value="PKS_PP_betabranch"/>
    <property type="match status" value="1"/>
</dbReference>
<dbReference type="InterPro" id="IPR050091">
    <property type="entry name" value="PKS_NRPS_Biosynth_Enz"/>
</dbReference>
<feature type="region of interest" description="Disordered" evidence="5">
    <location>
        <begin position="1"/>
        <end position="30"/>
    </location>
</feature>
<dbReference type="GO" id="GO:0016491">
    <property type="term" value="F:oxidoreductase activity"/>
    <property type="evidence" value="ECO:0007669"/>
    <property type="project" value="InterPro"/>
</dbReference>
<evidence type="ECO:0000256" key="5">
    <source>
        <dbReference type="SAM" id="MobiDB-lite"/>
    </source>
</evidence>
<dbReference type="InterPro" id="IPR006162">
    <property type="entry name" value="Ppantetheine_attach_site"/>
</dbReference>
<dbReference type="SUPFAM" id="SSF50129">
    <property type="entry name" value="GroES-like"/>
    <property type="match status" value="1"/>
</dbReference>
<feature type="non-terminal residue" evidence="7">
    <location>
        <position position="1"/>
    </location>
</feature>
<keyword evidence="8" id="KW-1185">Reference proteome</keyword>
<dbReference type="CDD" id="cd08956">
    <property type="entry name" value="KR_3_FAS_SDR_x"/>
    <property type="match status" value="1"/>
</dbReference>
<dbReference type="AlphaFoldDB" id="A0A1E7JRG8"/>
<dbReference type="CDD" id="cd05195">
    <property type="entry name" value="enoyl_red"/>
    <property type="match status" value="1"/>
</dbReference>